<organism evidence="2 3">
    <name type="scientific">Haemaphysalis longicornis</name>
    <name type="common">Bush tick</name>
    <dbReference type="NCBI Taxonomy" id="44386"/>
    <lineage>
        <taxon>Eukaryota</taxon>
        <taxon>Metazoa</taxon>
        <taxon>Ecdysozoa</taxon>
        <taxon>Arthropoda</taxon>
        <taxon>Chelicerata</taxon>
        <taxon>Arachnida</taxon>
        <taxon>Acari</taxon>
        <taxon>Parasitiformes</taxon>
        <taxon>Ixodida</taxon>
        <taxon>Ixodoidea</taxon>
        <taxon>Ixodidae</taxon>
        <taxon>Haemaphysalinae</taxon>
        <taxon>Haemaphysalis</taxon>
    </lineage>
</organism>
<evidence type="ECO:0000313" key="3">
    <source>
        <dbReference type="Proteomes" id="UP000821853"/>
    </source>
</evidence>
<dbReference type="VEuPathDB" id="VectorBase:HLOH_047716"/>
<evidence type="ECO:0000256" key="1">
    <source>
        <dbReference type="SAM" id="MobiDB-lite"/>
    </source>
</evidence>
<dbReference type="EMBL" id="JABSTR010000001">
    <property type="protein sequence ID" value="KAH9360262.1"/>
    <property type="molecule type" value="Genomic_DNA"/>
</dbReference>
<sequence>MAAKCNYGTFLDDALRDRFVAGLRNSTIQTSLLKRKELTFESACVFAKSVELAERESRGFRPTASTDADVHALKKTGKKPEFASEPRNSSKQSCYRCDEENDARSGVIGNSNAIFASAWDIWRARADASNRRLAPSIT</sequence>
<dbReference type="Proteomes" id="UP000821853">
    <property type="component" value="Chromosome 1"/>
</dbReference>
<evidence type="ECO:0000313" key="2">
    <source>
        <dbReference type="EMBL" id="KAH9360262.1"/>
    </source>
</evidence>
<keyword evidence="3" id="KW-1185">Reference proteome</keyword>
<gene>
    <name evidence="2" type="ORF">HPB48_005714</name>
</gene>
<comment type="caution">
    <text evidence="2">The sequence shown here is derived from an EMBL/GenBank/DDBJ whole genome shotgun (WGS) entry which is preliminary data.</text>
</comment>
<accession>A0A9J6F6U0</accession>
<feature type="region of interest" description="Disordered" evidence="1">
    <location>
        <begin position="57"/>
        <end position="95"/>
    </location>
</feature>
<dbReference type="AlphaFoldDB" id="A0A9J6F6U0"/>
<dbReference type="OrthoDB" id="6489650at2759"/>
<protein>
    <submittedName>
        <fullName evidence="2">Uncharacterized protein</fullName>
    </submittedName>
</protein>
<reference evidence="2 3" key="1">
    <citation type="journal article" date="2020" name="Cell">
        <title>Large-Scale Comparative Analyses of Tick Genomes Elucidate Their Genetic Diversity and Vector Capacities.</title>
        <authorList>
            <consortium name="Tick Genome and Microbiome Consortium (TIGMIC)"/>
            <person name="Jia N."/>
            <person name="Wang J."/>
            <person name="Shi W."/>
            <person name="Du L."/>
            <person name="Sun Y."/>
            <person name="Zhan W."/>
            <person name="Jiang J.F."/>
            <person name="Wang Q."/>
            <person name="Zhang B."/>
            <person name="Ji P."/>
            <person name="Bell-Sakyi L."/>
            <person name="Cui X.M."/>
            <person name="Yuan T.T."/>
            <person name="Jiang B.G."/>
            <person name="Yang W.F."/>
            <person name="Lam T.T."/>
            <person name="Chang Q.C."/>
            <person name="Ding S.J."/>
            <person name="Wang X.J."/>
            <person name="Zhu J.G."/>
            <person name="Ruan X.D."/>
            <person name="Zhao L."/>
            <person name="Wei J.T."/>
            <person name="Ye R.Z."/>
            <person name="Que T.C."/>
            <person name="Du C.H."/>
            <person name="Zhou Y.H."/>
            <person name="Cheng J.X."/>
            <person name="Dai P.F."/>
            <person name="Guo W.B."/>
            <person name="Han X.H."/>
            <person name="Huang E.J."/>
            <person name="Li L.F."/>
            <person name="Wei W."/>
            <person name="Gao Y.C."/>
            <person name="Liu J.Z."/>
            <person name="Shao H.Z."/>
            <person name="Wang X."/>
            <person name="Wang C.C."/>
            <person name="Yang T.C."/>
            <person name="Huo Q.B."/>
            <person name="Li W."/>
            <person name="Chen H.Y."/>
            <person name="Chen S.E."/>
            <person name="Zhou L.G."/>
            <person name="Ni X.B."/>
            <person name="Tian J.H."/>
            <person name="Sheng Y."/>
            <person name="Liu T."/>
            <person name="Pan Y.S."/>
            <person name="Xia L.Y."/>
            <person name="Li J."/>
            <person name="Zhao F."/>
            <person name="Cao W.C."/>
        </authorList>
    </citation>
    <scope>NUCLEOTIDE SEQUENCE [LARGE SCALE GENOMIC DNA]</scope>
    <source>
        <strain evidence="2">HaeL-2018</strain>
    </source>
</reference>
<name>A0A9J6F6U0_HAELO</name>
<feature type="compositionally biased region" description="Basic and acidic residues" evidence="1">
    <location>
        <begin position="68"/>
        <end position="84"/>
    </location>
</feature>
<proteinExistence type="predicted"/>